<dbReference type="GO" id="GO:0008934">
    <property type="term" value="F:inositol monophosphate 1-phosphatase activity"/>
    <property type="evidence" value="ECO:0007669"/>
    <property type="project" value="TreeGrafter"/>
</dbReference>
<protein>
    <submittedName>
        <fullName evidence="6">Inositol-phosphate phosphatase (IMPA, suhB)</fullName>
        <ecNumber evidence="6">3.1.3.25</ecNumber>
    </submittedName>
</protein>
<dbReference type="PANTHER" id="PTHR20854">
    <property type="entry name" value="INOSITOL MONOPHOSPHATASE"/>
    <property type="match status" value="1"/>
</dbReference>
<dbReference type="PANTHER" id="PTHR20854:SF4">
    <property type="entry name" value="INOSITOL-1-MONOPHOSPHATASE-RELATED"/>
    <property type="match status" value="1"/>
</dbReference>
<dbReference type="InterPro" id="IPR000760">
    <property type="entry name" value="Inositol_monophosphatase-like"/>
</dbReference>
<name>A0A075FIU2_9ARCH</name>
<organism evidence="6">
    <name type="scientific">uncultured marine thaumarchaeote AD1000_106_A06</name>
    <dbReference type="NCBI Taxonomy" id="1455888"/>
    <lineage>
        <taxon>Archaea</taxon>
        <taxon>Nitrososphaerota</taxon>
        <taxon>environmental samples</taxon>
    </lineage>
</organism>
<dbReference type="AlphaFoldDB" id="A0A075FIU2"/>
<dbReference type="Gene3D" id="3.30.540.10">
    <property type="entry name" value="Fructose-1,6-Bisphosphatase, subunit A, domain 1"/>
    <property type="match status" value="1"/>
</dbReference>
<feature type="binding site" evidence="5">
    <location>
        <position position="93"/>
    </location>
    <ligand>
        <name>Mg(2+)</name>
        <dbReference type="ChEBI" id="CHEBI:18420"/>
        <label>2</label>
    </ligand>
</feature>
<evidence type="ECO:0000256" key="2">
    <source>
        <dbReference type="ARBA" id="ARBA00022723"/>
    </source>
</evidence>
<keyword evidence="4 5" id="KW-0460">Magnesium</keyword>
<sequence length="273" mass="29899">MFWLKLSVDTIEILLTVSKLVYKNVKDLAGTAEAASGDFGRGAGGDISRNIDMIAEKTVIDYLKEINFDCVILGEECGRVELSSNPKGFIIMDAIDGSANAVRGMPFFCCSLAFSTEEKLSSVTDTVVTNLSTGDLYSASKNKGAFKNDKQISVHKEKPLYKIVGINSSGSSPELMNRLTPIFEKHHHIRHMGANALEMAMLAEGLIDIFIDLRKKIRIQDLAGGYLLIKEAGGLILDENLQPLDSDLSYDTRLSFVAAANKNILDEIFSLIK</sequence>
<dbReference type="SUPFAM" id="SSF56655">
    <property type="entry name" value="Carbohydrate phosphatase"/>
    <property type="match status" value="1"/>
</dbReference>
<dbReference type="GO" id="GO:0006020">
    <property type="term" value="P:inositol metabolic process"/>
    <property type="evidence" value="ECO:0007669"/>
    <property type="project" value="TreeGrafter"/>
</dbReference>
<keyword evidence="2 5" id="KW-0479">Metal-binding</keyword>
<evidence type="ECO:0000313" key="6">
    <source>
        <dbReference type="EMBL" id="AIE91093.1"/>
    </source>
</evidence>
<comment type="cofactor">
    <cofactor evidence="1 5">
        <name>Mg(2+)</name>
        <dbReference type="ChEBI" id="CHEBI:18420"/>
    </cofactor>
</comment>
<dbReference type="FunFam" id="3.30.540.10:FF:000027">
    <property type="entry name" value="Fructose-1,6-bisphosphatase/inositol-1-monophosphatase"/>
    <property type="match status" value="1"/>
</dbReference>
<dbReference type="Gene3D" id="3.40.190.80">
    <property type="match status" value="1"/>
</dbReference>
<feature type="binding site" evidence="5">
    <location>
        <position position="95"/>
    </location>
    <ligand>
        <name>Mg(2+)</name>
        <dbReference type="ChEBI" id="CHEBI:18420"/>
        <label>1</label>
        <note>catalytic</note>
    </ligand>
</feature>
<dbReference type="PRINTS" id="PR00377">
    <property type="entry name" value="IMPHPHTASES"/>
</dbReference>
<reference evidence="6" key="1">
    <citation type="journal article" date="2014" name="Genome Biol. Evol.">
        <title>Pangenome evidence for extensive interdomain horizontal transfer affecting lineage core and shell genes in uncultured planktonic thaumarchaeota and euryarchaeota.</title>
        <authorList>
            <person name="Deschamps P."/>
            <person name="Zivanovic Y."/>
            <person name="Moreira D."/>
            <person name="Rodriguez-Valera F."/>
            <person name="Lopez-Garcia P."/>
        </authorList>
    </citation>
    <scope>NUCLEOTIDE SEQUENCE</scope>
</reference>
<dbReference type="Pfam" id="PF00459">
    <property type="entry name" value="Inositol_P"/>
    <property type="match status" value="1"/>
</dbReference>
<feature type="binding site" evidence="5">
    <location>
        <position position="96"/>
    </location>
    <ligand>
        <name>Mg(2+)</name>
        <dbReference type="ChEBI" id="CHEBI:18420"/>
        <label>1</label>
        <note>catalytic</note>
    </ligand>
</feature>
<dbReference type="FunFam" id="3.40.190.80:FF:000020">
    <property type="entry name" value="Fructose-1,6-bisphosphatase/inositol-1-monophosphatase"/>
    <property type="match status" value="1"/>
</dbReference>
<evidence type="ECO:0000256" key="3">
    <source>
        <dbReference type="ARBA" id="ARBA00022801"/>
    </source>
</evidence>
<evidence type="ECO:0000256" key="1">
    <source>
        <dbReference type="ARBA" id="ARBA00001946"/>
    </source>
</evidence>
<proteinExistence type="predicted"/>
<dbReference type="EC" id="3.1.3.25" evidence="6"/>
<feature type="binding site" evidence="5">
    <location>
        <position position="75"/>
    </location>
    <ligand>
        <name>Mg(2+)</name>
        <dbReference type="ChEBI" id="CHEBI:18420"/>
        <label>1</label>
        <note>catalytic</note>
    </ligand>
</feature>
<evidence type="ECO:0000256" key="5">
    <source>
        <dbReference type="PIRSR" id="PIRSR600760-2"/>
    </source>
</evidence>
<dbReference type="GO" id="GO:0007165">
    <property type="term" value="P:signal transduction"/>
    <property type="evidence" value="ECO:0007669"/>
    <property type="project" value="TreeGrafter"/>
</dbReference>
<accession>A0A075FIU2</accession>
<feature type="binding site" evidence="5">
    <location>
        <position position="221"/>
    </location>
    <ligand>
        <name>Mg(2+)</name>
        <dbReference type="ChEBI" id="CHEBI:18420"/>
        <label>1</label>
        <note>catalytic</note>
    </ligand>
</feature>
<evidence type="ECO:0000256" key="4">
    <source>
        <dbReference type="ARBA" id="ARBA00022842"/>
    </source>
</evidence>
<gene>
    <name evidence="6" type="primary">IMPA</name>
    <name evidence="6" type="synonym">suhB</name>
</gene>
<dbReference type="GO" id="GO:0046872">
    <property type="term" value="F:metal ion binding"/>
    <property type="evidence" value="ECO:0007669"/>
    <property type="project" value="UniProtKB-KW"/>
</dbReference>
<keyword evidence="3 6" id="KW-0378">Hydrolase</keyword>
<dbReference type="EMBL" id="KF900328">
    <property type="protein sequence ID" value="AIE91093.1"/>
    <property type="molecule type" value="Genomic_DNA"/>
</dbReference>